<dbReference type="PANTHER" id="PTHR45663:SF11">
    <property type="entry name" value="GEO12009P1"/>
    <property type="match status" value="1"/>
</dbReference>
<dbReference type="InParanoid" id="W4KKU0"/>
<keyword evidence="4 6" id="KW-0676">Redox-active center</keyword>
<feature type="disulfide bond" description="Redox-active" evidence="6">
    <location>
        <begin position="13"/>
        <end position="16"/>
    </location>
</feature>
<dbReference type="InterPro" id="IPR017937">
    <property type="entry name" value="Thioredoxin_CS"/>
</dbReference>
<dbReference type="GeneID" id="20675374"/>
<evidence type="ECO:0000256" key="2">
    <source>
        <dbReference type="ARBA" id="ARBA00022982"/>
    </source>
</evidence>
<reference evidence="8 9" key="1">
    <citation type="journal article" date="2012" name="New Phytol.">
        <title>Insight into trade-off between wood decay and parasitism from the genome of a fungal forest pathogen.</title>
        <authorList>
            <person name="Olson A."/>
            <person name="Aerts A."/>
            <person name="Asiegbu F."/>
            <person name="Belbahri L."/>
            <person name="Bouzid O."/>
            <person name="Broberg A."/>
            <person name="Canback B."/>
            <person name="Coutinho P.M."/>
            <person name="Cullen D."/>
            <person name="Dalman K."/>
            <person name="Deflorio G."/>
            <person name="van Diepen L.T."/>
            <person name="Dunand C."/>
            <person name="Duplessis S."/>
            <person name="Durling M."/>
            <person name="Gonthier P."/>
            <person name="Grimwood J."/>
            <person name="Fossdal C.G."/>
            <person name="Hansson D."/>
            <person name="Henrissat B."/>
            <person name="Hietala A."/>
            <person name="Himmelstrand K."/>
            <person name="Hoffmeister D."/>
            <person name="Hogberg N."/>
            <person name="James T.Y."/>
            <person name="Karlsson M."/>
            <person name="Kohler A."/>
            <person name="Kues U."/>
            <person name="Lee Y.H."/>
            <person name="Lin Y.C."/>
            <person name="Lind M."/>
            <person name="Lindquist E."/>
            <person name="Lombard V."/>
            <person name="Lucas S."/>
            <person name="Lunden K."/>
            <person name="Morin E."/>
            <person name="Murat C."/>
            <person name="Park J."/>
            <person name="Raffaello T."/>
            <person name="Rouze P."/>
            <person name="Salamov A."/>
            <person name="Schmutz J."/>
            <person name="Solheim H."/>
            <person name="Stahlberg J."/>
            <person name="Velez H."/>
            <person name="de Vries R.P."/>
            <person name="Wiebenga A."/>
            <person name="Woodward S."/>
            <person name="Yakovlev I."/>
            <person name="Garbelotto M."/>
            <person name="Martin F."/>
            <person name="Grigoriev I.V."/>
            <person name="Stenlid J."/>
        </authorList>
    </citation>
    <scope>NUCLEOTIDE SEQUENCE [LARGE SCALE GENOMIC DNA]</scope>
    <source>
        <strain evidence="8 9">TC 32-1</strain>
    </source>
</reference>
<name>W4KKU0_HETIT</name>
<dbReference type="PIRSF" id="PIRSF000077">
    <property type="entry name" value="Thioredoxin"/>
    <property type="match status" value="1"/>
</dbReference>
<feature type="site" description="Contributes to redox potential value" evidence="5">
    <location>
        <position position="15"/>
    </location>
</feature>
<dbReference type="PROSITE" id="PS51352">
    <property type="entry name" value="THIOREDOXIN_2"/>
    <property type="match status" value="1"/>
</dbReference>
<feature type="site" description="Contributes to redox potential value" evidence="5">
    <location>
        <position position="14"/>
    </location>
</feature>
<evidence type="ECO:0000256" key="4">
    <source>
        <dbReference type="ARBA" id="ARBA00023284"/>
    </source>
</evidence>
<dbReference type="PROSITE" id="PS00194">
    <property type="entry name" value="THIOREDOXIN_1"/>
    <property type="match status" value="1"/>
</dbReference>
<dbReference type="KEGG" id="hir:HETIRDRAFT_44157"/>
<dbReference type="InterPro" id="IPR036249">
    <property type="entry name" value="Thioredoxin-like_sf"/>
</dbReference>
<dbReference type="STRING" id="747525.W4KKU0"/>
<dbReference type="InterPro" id="IPR013766">
    <property type="entry name" value="Thioredoxin_domain"/>
</dbReference>
<evidence type="ECO:0000256" key="5">
    <source>
        <dbReference type="PIRSR" id="PIRSR000077-1"/>
    </source>
</evidence>
<feature type="domain" description="Thioredoxin" evidence="7">
    <location>
        <begin position="1"/>
        <end position="93"/>
    </location>
</feature>
<evidence type="ECO:0000256" key="6">
    <source>
        <dbReference type="PIRSR" id="PIRSR000077-4"/>
    </source>
</evidence>
<feature type="non-terminal residue" evidence="8">
    <location>
        <position position="1"/>
    </location>
</feature>
<feature type="active site" description="Nucleophile" evidence="5">
    <location>
        <position position="13"/>
    </location>
</feature>
<evidence type="ECO:0000313" key="8">
    <source>
        <dbReference type="EMBL" id="ETW86304.1"/>
    </source>
</evidence>
<dbReference type="Gene3D" id="3.40.30.10">
    <property type="entry name" value="Glutaredoxin"/>
    <property type="match status" value="1"/>
</dbReference>
<dbReference type="HOGENOM" id="CLU_090389_22_1_1"/>
<dbReference type="EMBL" id="KI925455">
    <property type="protein sequence ID" value="ETW86304.1"/>
    <property type="molecule type" value="Genomic_DNA"/>
</dbReference>
<organism evidence="8 9">
    <name type="scientific">Heterobasidion irregulare (strain TC 32-1)</name>
    <dbReference type="NCBI Taxonomy" id="747525"/>
    <lineage>
        <taxon>Eukaryota</taxon>
        <taxon>Fungi</taxon>
        <taxon>Dikarya</taxon>
        <taxon>Basidiomycota</taxon>
        <taxon>Agaricomycotina</taxon>
        <taxon>Agaricomycetes</taxon>
        <taxon>Russulales</taxon>
        <taxon>Bondarzewiaceae</taxon>
        <taxon>Heterobasidion</taxon>
        <taxon>Heterobasidion annosum species complex</taxon>
    </lineage>
</organism>
<gene>
    <name evidence="8" type="primary">TRX6</name>
    <name evidence="8" type="ORF">HETIRDRAFT_44157</name>
</gene>
<dbReference type="InterPro" id="IPR005746">
    <property type="entry name" value="Thioredoxin"/>
</dbReference>
<evidence type="ECO:0000256" key="1">
    <source>
        <dbReference type="ARBA" id="ARBA00022448"/>
    </source>
</evidence>
<dbReference type="CDD" id="cd02947">
    <property type="entry name" value="TRX_family"/>
    <property type="match status" value="1"/>
</dbReference>
<dbReference type="Proteomes" id="UP000030671">
    <property type="component" value="Unassembled WGS sequence"/>
</dbReference>
<dbReference type="AlphaFoldDB" id="W4KKU0"/>
<evidence type="ECO:0000256" key="3">
    <source>
        <dbReference type="ARBA" id="ARBA00023157"/>
    </source>
</evidence>
<keyword evidence="3 6" id="KW-1015">Disulfide bond</keyword>
<keyword evidence="9" id="KW-1185">Reference proteome</keyword>
<dbReference type="PANTHER" id="PTHR45663">
    <property type="entry name" value="GEO12009P1"/>
    <property type="match status" value="1"/>
</dbReference>
<keyword evidence="1" id="KW-0813">Transport</keyword>
<accession>W4KKU0</accession>
<dbReference type="eggNOG" id="KOG0910">
    <property type="taxonomic scope" value="Eukaryota"/>
</dbReference>
<dbReference type="RefSeq" id="XP_009541803.1">
    <property type="nucleotide sequence ID" value="XM_009543508.1"/>
</dbReference>
<dbReference type="GO" id="GO:0015035">
    <property type="term" value="F:protein-disulfide reductase activity"/>
    <property type="evidence" value="ECO:0007669"/>
    <property type="project" value="InterPro"/>
</dbReference>
<dbReference type="GO" id="GO:0005737">
    <property type="term" value="C:cytoplasm"/>
    <property type="evidence" value="ECO:0007669"/>
    <property type="project" value="TreeGrafter"/>
</dbReference>
<dbReference type="SUPFAM" id="SSF52833">
    <property type="entry name" value="Thioredoxin-like"/>
    <property type="match status" value="1"/>
</dbReference>
<dbReference type="Pfam" id="PF00085">
    <property type="entry name" value="Thioredoxin"/>
    <property type="match status" value="1"/>
</dbReference>
<feature type="site" description="Deprotonates C-terminal active site Cys" evidence="5">
    <location>
        <position position="7"/>
    </location>
</feature>
<feature type="active site" description="Nucleophile" evidence="5">
    <location>
        <position position="16"/>
    </location>
</feature>
<protein>
    <submittedName>
        <fullName evidence="8">Thioredoxin-like protein</fullName>
    </submittedName>
</protein>
<keyword evidence="2" id="KW-0249">Electron transport</keyword>
<evidence type="ECO:0000259" key="7">
    <source>
        <dbReference type="PROSITE" id="PS51352"/>
    </source>
</evidence>
<sequence length="93" mass="10170">DRVVLVDFYADWCGPCKTLSPILERITTDESIKSGSGLPLDLITVDTDAEVALAQQHKIRSLPTVVAFKDGQPVSQFIGALPEAQVRKFIESL</sequence>
<proteinExistence type="predicted"/>
<dbReference type="OrthoDB" id="2121326at2759"/>
<dbReference type="PRINTS" id="PR00421">
    <property type="entry name" value="THIOREDOXIN"/>
</dbReference>
<evidence type="ECO:0000313" key="9">
    <source>
        <dbReference type="Proteomes" id="UP000030671"/>
    </source>
</evidence>